<dbReference type="InterPro" id="IPR005754">
    <property type="entry name" value="Sortase"/>
</dbReference>
<dbReference type="InterPro" id="IPR023365">
    <property type="entry name" value="Sortase_dom-sf"/>
</dbReference>
<feature type="active site" description="Proton donor/acceptor" evidence="2">
    <location>
        <position position="153"/>
    </location>
</feature>
<dbReference type="GO" id="GO:0016787">
    <property type="term" value="F:hydrolase activity"/>
    <property type="evidence" value="ECO:0007669"/>
    <property type="project" value="UniProtKB-KW"/>
</dbReference>
<keyword evidence="3" id="KW-1133">Transmembrane helix</keyword>
<organism evidence="4 5">
    <name type="scientific">Corynebacterium minutissimum</name>
    <dbReference type="NCBI Taxonomy" id="38301"/>
    <lineage>
        <taxon>Bacteria</taxon>
        <taxon>Bacillati</taxon>
        <taxon>Actinomycetota</taxon>
        <taxon>Actinomycetes</taxon>
        <taxon>Mycobacteriales</taxon>
        <taxon>Corynebacteriaceae</taxon>
        <taxon>Corynebacterium</taxon>
    </lineage>
</organism>
<dbReference type="Proteomes" id="UP000254287">
    <property type="component" value="Unassembled WGS sequence"/>
</dbReference>
<sequence length="283" mass="31838">MTQRRKRRRNPRSIIYLILALLVFLFPVVLTYYKNIEQHQIAEKYSHSVTRLSEDERAAEFARATEYNAQLPEVGAPDPWVNGVDVHSTDYRNYLDILGTMGPMARVRVPSVGIDLPVYHGTSTSVLAHGVGHLYGTALPVGGAGTHSVLTGHTGLATLTMFDNLTHVSPGDVFTVEVMGEVLAYKVTAVETVLPEEIEHLRVEEGKDLLTLVTCTPYGINSHRLLVHGERTEVPSDFDQGFTPPWQSWMTIAIAIVLLIIVYLLWLLLRRRKRQHQDQQIYS</sequence>
<evidence type="ECO:0000256" key="1">
    <source>
        <dbReference type="ARBA" id="ARBA00022801"/>
    </source>
</evidence>
<evidence type="ECO:0000313" key="4">
    <source>
        <dbReference type="EMBL" id="STC80312.1"/>
    </source>
</evidence>
<dbReference type="InterPro" id="IPR042002">
    <property type="entry name" value="Sortase_C"/>
</dbReference>
<dbReference type="RefSeq" id="WP_115023209.1">
    <property type="nucleotide sequence ID" value="NZ_CP069533.1"/>
</dbReference>
<dbReference type="NCBIfam" id="NF033745">
    <property type="entry name" value="class_C_sortase"/>
    <property type="match status" value="1"/>
</dbReference>
<dbReference type="AlphaFoldDB" id="A0A376D2H4"/>
<proteinExistence type="predicted"/>
<dbReference type="Gene3D" id="2.40.260.10">
    <property type="entry name" value="Sortase"/>
    <property type="match status" value="1"/>
</dbReference>
<accession>A0A376D2H4</accession>
<protein>
    <submittedName>
        <fullName evidence="4">Fimbrial associated sortase</fullName>
    </submittedName>
</protein>
<evidence type="ECO:0000313" key="5">
    <source>
        <dbReference type="Proteomes" id="UP000254287"/>
    </source>
</evidence>
<reference evidence="4 5" key="1">
    <citation type="submission" date="2018-06" db="EMBL/GenBank/DDBJ databases">
        <authorList>
            <consortium name="Pathogen Informatics"/>
            <person name="Doyle S."/>
        </authorList>
    </citation>
    <scope>NUCLEOTIDE SEQUENCE [LARGE SCALE GENOMIC DNA]</scope>
    <source>
        <strain evidence="4 5">NCTC10289</strain>
    </source>
</reference>
<dbReference type="SUPFAM" id="SSF63817">
    <property type="entry name" value="Sortase"/>
    <property type="match status" value="1"/>
</dbReference>
<evidence type="ECO:0000256" key="3">
    <source>
        <dbReference type="SAM" id="Phobius"/>
    </source>
</evidence>
<feature type="transmembrane region" description="Helical" evidence="3">
    <location>
        <begin position="14"/>
        <end position="33"/>
    </location>
</feature>
<name>A0A376D2H4_9CORY</name>
<gene>
    <name evidence="4" type="primary">srtA</name>
    <name evidence="4" type="ORF">NCTC10289_02089</name>
</gene>
<feature type="active site" description="Acyl-thioester intermediate" evidence="2">
    <location>
        <position position="215"/>
    </location>
</feature>
<keyword evidence="3" id="KW-0472">Membrane</keyword>
<dbReference type="CDD" id="cd05827">
    <property type="entry name" value="Sortase_C"/>
    <property type="match status" value="1"/>
</dbReference>
<keyword evidence="1" id="KW-0378">Hydrolase</keyword>
<evidence type="ECO:0000256" key="2">
    <source>
        <dbReference type="PIRSR" id="PIRSR605754-1"/>
    </source>
</evidence>
<dbReference type="EMBL" id="UFXP01000001">
    <property type="protein sequence ID" value="STC80312.1"/>
    <property type="molecule type" value="Genomic_DNA"/>
</dbReference>
<feature type="transmembrane region" description="Helical" evidence="3">
    <location>
        <begin position="246"/>
        <end position="269"/>
    </location>
</feature>
<keyword evidence="3" id="KW-0812">Transmembrane</keyword>
<dbReference type="Pfam" id="PF04203">
    <property type="entry name" value="Sortase"/>
    <property type="match status" value="1"/>
</dbReference>
<dbReference type="NCBIfam" id="TIGR01076">
    <property type="entry name" value="sortase_fam"/>
    <property type="match status" value="1"/>
</dbReference>